<keyword evidence="2" id="KW-1185">Reference proteome</keyword>
<organism evidence="1 2">
    <name type="scientific">Kribbella sancticallisti</name>
    <dbReference type="NCBI Taxonomy" id="460087"/>
    <lineage>
        <taxon>Bacteria</taxon>
        <taxon>Bacillati</taxon>
        <taxon>Actinomycetota</taxon>
        <taxon>Actinomycetes</taxon>
        <taxon>Propionibacteriales</taxon>
        <taxon>Kribbellaceae</taxon>
        <taxon>Kribbella</taxon>
    </lineage>
</organism>
<gene>
    <name evidence="1" type="ORF">GCM10009789_83100</name>
</gene>
<evidence type="ECO:0000313" key="1">
    <source>
        <dbReference type="EMBL" id="GAA1616474.1"/>
    </source>
</evidence>
<dbReference type="EMBL" id="BAAAOS010000066">
    <property type="protein sequence ID" value="GAA1616474.1"/>
    <property type="molecule type" value="Genomic_DNA"/>
</dbReference>
<proteinExistence type="predicted"/>
<dbReference type="Proteomes" id="UP001500393">
    <property type="component" value="Unassembled WGS sequence"/>
</dbReference>
<protein>
    <submittedName>
        <fullName evidence="1">Uncharacterized protein</fullName>
    </submittedName>
</protein>
<reference evidence="1 2" key="1">
    <citation type="journal article" date="2019" name="Int. J. Syst. Evol. Microbiol.">
        <title>The Global Catalogue of Microorganisms (GCM) 10K type strain sequencing project: providing services to taxonomists for standard genome sequencing and annotation.</title>
        <authorList>
            <consortium name="The Broad Institute Genomics Platform"/>
            <consortium name="The Broad Institute Genome Sequencing Center for Infectious Disease"/>
            <person name="Wu L."/>
            <person name="Ma J."/>
        </authorList>
    </citation>
    <scope>NUCLEOTIDE SEQUENCE [LARGE SCALE GENOMIC DNA]</scope>
    <source>
        <strain evidence="1 2">JCM 14969</strain>
    </source>
</reference>
<accession>A0ABN2ESL9</accession>
<evidence type="ECO:0000313" key="2">
    <source>
        <dbReference type="Proteomes" id="UP001500393"/>
    </source>
</evidence>
<sequence length="73" mass="7888">MLGKPMVDDDLTALELAMQLRSGSPAAVDLPDELRLLVTAPVREAIAAILLGELAQRIRRETTTADLQQNGYA</sequence>
<comment type="caution">
    <text evidence="1">The sequence shown here is derived from an EMBL/GenBank/DDBJ whole genome shotgun (WGS) entry which is preliminary data.</text>
</comment>
<name>A0ABN2ESL9_9ACTN</name>